<keyword evidence="2" id="KW-1185">Reference proteome</keyword>
<proteinExistence type="predicted"/>
<dbReference type="Proteomes" id="UP001627408">
    <property type="component" value="Unassembled WGS sequence"/>
</dbReference>
<dbReference type="RefSeq" id="WP_407594485.1">
    <property type="nucleotide sequence ID" value="NZ_JBHDIY010000004.1"/>
</dbReference>
<name>A0ABW8UYS7_9RHOB</name>
<reference evidence="1 2" key="1">
    <citation type="submission" date="2024-08" db="EMBL/GenBank/DDBJ databases">
        <title>Tateyamaria sp. nov., isolated from marine algae.</title>
        <authorList>
            <person name="Choi B.J."/>
            <person name="Kim J.M."/>
            <person name="Lee J.K."/>
            <person name="Choi D.G."/>
            <person name="Bayburt H."/>
            <person name="Baek J.H."/>
            <person name="Han D.M."/>
            <person name="Jeon C.O."/>
        </authorList>
    </citation>
    <scope>NUCLEOTIDE SEQUENCE [LARGE SCALE GENOMIC DNA]</scope>
    <source>
        <strain evidence="1 2">KMU-156</strain>
    </source>
</reference>
<comment type="caution">
    <text evidence="1">The sequence shown here is derived from an EMBL/GenBank/DDBJ whole genome shotgun (WGS) entry which is preliminary data.</text>
</comment>
<organism evidence="1 2">
    <name type="scientific">Tateyamaria armeniaca</name>
    <dbReference type="NCBI Taxonomy" id="2518930"/>
    <lineage>
        <taxon>Bacteria</taxon>
        <taxon>Pseudomonadati</taxon>
        <taxon>Pseudomonadota</taxon>
        <taxon>Alphaproteobacteria</taxon>
        <taxon>Rhodobacterales</taxon>
        <taxon>Roseobacteraceae</taxon>
        <taxon>Tateyamaria</taxon>
    </lineage>
</organism>
<evidence type="ECO:0000313" key="1">
    <source>
        <dbReference type="EMBL" id="MFL4472313.1"/>
    </source>
</evidence>
<sequence length="160" mass="17693">MLSQAWVSGEYLGIDVIAPDPFELRWAAVLREVRQSCPEVPIVAWAAEESPMIWGRVLKAAAQTDTDFSDAAQMQVANGLMNEEGGARLADYLKDHPDMPAALRARVIGIFLKRFAKEEDVVAEIAIPGWSDEAQARMDQHYADDLADVAQIEGVELIRL</sequence>
<accession>A0ABW8UYS7</accession>
<dbReference type="EMBL" id="JBHDIY010000004">
    <property type="protein sequence ID" value="MFL4472313.1"/>
    <property type="molecule type" value="Genomic_DNA"/>
</dbReference>
<protein>
    <submittedName>
        <fullName evidence="1">Uncharacterized protein</fullName>
    </submittedName>
</protein>
<gene>
    <name evidence="1" type="ORF">ACERZ8_21405</name>
</gene>
<evidence type="ECO:0000313" key="2">
    <source>
        <dbReference type="Proteomes" id="UP001627408"/>
    </source>
</evidence>